<dbReference type="RefSeq" id="WP_008703631.1">
    <property type="nucleotide sequence ID" value="NZ_CABHOF010000039.1"/>
</dbReference>
<evidence type="ECO:0000313" key="3">
    <source>
        <dbReference type="Proteomes" id="UP000366766"/>
    </source>
</evidence>
<dbReference type="AlphaFoldDB" id="A0A564WUV4"/>
<name>A0A564WUV4_9FIRM</name>
<dbReference type="EMBL" id="CABHOF010000039">
    <property type="protein sequence ID" value="VUX65794.1"/>
    <property type="molecule type" value="Genomic_DNA"/>
</dbReference>
<sequence length="336" mass="38352">MNGKGKIPKNRFQAIAKKYSLYLAIAGVAVSFIFSLENYAFEKGMVNFNVMDTYIYAVEMSGKMIAYAFCASAFAAVFCEDLENKYLRYSIGRGNLKKYVLSKVIVIYVSSIITMILGTLLFIMYLRLQLPWTSDLATSSISGMYHAIRVGRQKWGLGQIGGIFFRSLIMVLITIACTILVLLPKVEWSNEWGKLLRTAATTNALSEYQSSVLIYYDIFSEYTPIELILLEILLCTLICTFVGVLMFLFSLYINKIIAIALFPVLNMHPLICYKLARFVPTVWAELARIATVDHTYYWLPSLSYMVVFLLVGITIMTGLIMHKIRYMQFNWENEDI</sequence>
<feature type="transmembrane region" description="Helical" evidence="1">
    <location>
        <begin position="256"/>
        <end position="276"/>
    </location>
</feature>
<feature type="transmembrane region" description="Helical" evidence="1">
    <location>
        <begin position="296"/>
        <end position="320"/>
    </location>
</feature>
<feature type="transmembrane region" description="Helical" evidence="1">
    <location>
        <begin position="163"/>
        <end position="183"/>
    </location>
</feature>
<evidence type="ECO:0000256" key="1">
    <source>
        <dbReference type="SAM" id="Phobius"/>
    </source>
</evidence>
<keyword evidence="1" id="KW-0812">Transmembrane</keyword>
<evidence type="ECO:0000313" key="2">
    <source>
        <dbReference type="EMBL" id="VUX65794.1"/>
    </source>
</evidence>
<feature type="transmembrane region" description="Helical" evidence="1">
    <location>
        <begin position="21"/>
        <end position="41"/>
    </location>
</feature>
<keyword evidence="1" id="KW-0472">Membrane</keyword>
<feature type="transmembrane region" description="Helical" evidence="1">
    <location>
        <begin position="100"/>
        <end position="126"/>
    </location>
</feature>
<gene>
    <name evidence="2" type="ORF">BWLFYP14_02160</name>
</gene>
<accession>A0A564WUV4</accession>
<feature type="transmembrane region" description="Helical" evidence="1">
    <location>
        <begin position="132"/>
        <end position="151"/>
    </location>
</feature>
<reference evidence="2 3" key="1">
    <citation type="submission" date="2019-07" db="EMBL/GenBank/DDBJ databases">
        <authorList>
            <person name="Chang H.-W."/>
            <person name="Raman A."/>
            <person name="Venkatesh S."/>
            <person name="Gehrig J."/>
        </authorList>
    </citation>
    <scope>NUCLEOTIDE SEQUENCE [LARGE SCALE GENOMIC DNA]</scope>
    <source>
        <strain evidence="2">Blautia_wexlerae_LFYP_14</strain>
    </source>
</reference>
<keyword evidence="3" id="KW-1185">Reference proteome</keyword>
<dbReference type="Proteomes" id="UP000366766">
    <property type="component" value="Unassembled WGS sequence"/>
</dbReference>
<feature type="transmembrane region" description="Helical" evidence="1">
    <location>
        <begin position="53"/>
        <end position="79"/>
    </location>
</feature>
<organism evidence="2 3">
    <name type="scientific">Blautia wexlerae</name>
    <dbReference type="NCBI Taxonomy" id="418240"/>
    <lineage>
        <taxon>Bacteria</taxon>
        <taxon>Bacillati</taxon>
        <taxon>Bacillota</taxon>
        <taxon>Clostridia</taxon>
        <taxon>Lachnospirales</taxon>
        <taxon>Lachnospiraceae</taxon>
        <taxon>Blautia</taxon>
    </lineage>
</organism>
<protein>
    <submittedName>
        <fullName evidence="2">ABC-2 family transporter protein</fullName>
    </submittedName>
</protein>
<feature type="transmembrane region" description="Helical" evidence="1">
    <location>
        <begin position="227"/>
        <end position="249"/>
    </location>
</feature>
<proteinExistence type="predicted"/>
<keyword evidence="1" id="KW-1133">Transmembrane helix</keyword>